<dbReference type="InterPro" id="IPR038717">
    <property type="entry name" value="Tc1-like_DDE_dom"/>
</dbReference>
<dbReference type="Pfam" id="PF13358">
    <property type="entry name" value="DDE_3"/>
    <property type="match status" value="1"/>
</dbReference>
<dbReference type="RefSeq" id="WP_080949779.1">
    <property type="nucleotide sequence ID" value="NZ_CP011304.1"/>
</dbReference>
<feature type="domain" description="Tc1-like transposase DDE" evidence="1">
    <location>
        <begin position="148"/>
        <end position="288"/>
    </location>
</feature>
<evidence type="ECO:0000259" key="1">
    <source>
        <dbReference type="Pfam" id="PF13358"/>
    </source>
</evidence>
<dbReference type="PATRIC" id="fig|1641812.3.peg.3711"/>
<sequence>MRPYSVDFRQKIIDVWKKEKISIRGLAQRFDVAKSFIQKLLKQHKETGDIRPRPQGGSPPTKLNSEQLIILIEIIESNNDATLEELSDLLYEKTQVKVSRATLGRLTQKLNYSFKKKTLHAAEKESDRVQQKRVEYWSQVREIEASKLIFIDESGVNLALLRLYARALIGRRDRGRKPQKRGRNISIISAISLEKVVASVNIYGAVDAVTFEGFILKEVLPKIKEGDCLLMDNAKIHLGEMVREIIEQEKARLIYLPPYSPEFSPIENFWSKVKAILRKLKARTYKDLIEGIELAMLEVTQKDIRNWFTHCCYCTS</sequence>
<reference evidence="2 3" key="1">
    <citation type="journal article" date="2015" name="Genome Announc.">
        <title>Complete Genome Sequence of Microcystis aeruginosa NIES-2549, a Bloom-Forming Cyanobacterium from Lake Kasumigaura, Japan.</title>
        <authorList>
            <person name="Yamaguchi H."/>
            <person name="Suzuki S."/>
            <person name="Tanabe Y."/>
            <person name="Osana Y."/>
            <person name="Shimura Y."/>
            <person name="Ishida K."/>
            <person name="Kawachi M."/>
        </authorList>
    </citation>
    <scope>NUCLEOTIDE SEQUENCE [LARGE SCALE GENOMIC DNA]</scope>
    <source>
        <strain evidence="2 3">NIES-2549</strain>
    </source>
</reference>
<name>A0A0F6RMX9_MICAE</name>
<dbReference type="Gene3D" id="3.30.420.10">
    <property type="entry name" value="Ribonuclease H-like superfamily/Ribonuclease H"/>
    <property type="match status" value="1"/>
</dbReference>
<dbReference type="InterPro" id="IPR036397">
    <property type="entry name" value="RNaseH_sf"/>
</dbReference>
<dbReference type="PANTHER" id="PTHR46564:SF1">
    <property type="entry name" value="TRANSPOSASE"/>
    <property type="match status" value="1"/>
</dbReference>
<dbReference type="InterPro" id="IPR047655">
    <property type="entry name" value="Transpos_IS630-like"/>
</dbReference>
<dbReference type="InterPro" id="IPR009057">
    <property type="entry name" value="Homeodomain-like_sf"/>
</dbReference>
<accession>A0A0F6RMX9</accession>
<evidence type="ECO:0000313" key="2">
    <source>
        <dbReference type="EMBL" id="AKE65935.1"/>
    </source>
</evidence>
<dbReference type="SUPFAM" id="SSF46689">
    <property type="entry name" value="Homeodomain-like"/>
    <property type="match status" value="1"/>
</dbReference>
<dbReference type="Pfam" id="PF13565">
    <property type="entry name" value="HTH_32"/>
    <property type="match status" value="1"/>
</dbReference>
<dbReference type="GO" id="GO:0003676">
    <property type="term" value="F:nucleic acid binding"/>
    <property type="evidence" value="ECO:0007669"/>
    <property type="project" value="InterPro"/>
</dbReference>
<organism evidence="2 3">
    <name type="scientific">Microcystis aeruginosa NIES-2549</name>
    <dbReference type="NCBI Taxonomy" id="1641812"/>
    <lineage>
        <taxon>Bacteria</taxon>
        <taxon>Bacillati</taxon>
        <taxon>Cyanobacteriota</taxon>
        <taxon>Cyanophyceae</taxon>
        <taxon>Oscillatoriophycideae</taxon>
        <taxon>Chroococcales</taxon>
        <taxon>Microcystaceae</taxon>
        <taxon>Microcystis</taxon>
    </lineage>
</organism>
<gene>
    <name evidence="2" type="ORF">MYAER_3597</name>
</gene>
<dbReference type="EMBL" id="CP011304">
    <property type="protein sequence ID" value="AKE65935.1"/>
    <property type="molecule type" value="Genomic_DNA"/>
</dbReference>
<dbReference type="InterPro" id="IPR036388">
    <property type="entry name" value="WH-like_DNA-bd_sf"/>
</dbReference>
<proteinExistence type="predicted"/>
<dbReference type="AlphaFoldDB" id="A0A0F6RMX9"/>
<dbReference type="PANTHER" id="PTHR46564">
    <property type="entry name" value="TRANSPOSASE"/>
    <property type="match status" value="1"/>
</dbReference>
<protein>
    <submittedName>
        <fullName evidence="2">Mobile element protein</fullName>
    </submittedName>
</protein>
<dbReference type="NCBIfam" id="NF033545">
    <property type="entry name" value="transpos_IS630"/>
    <property type="match status" value="1"/>
</dbReference>
<dbReference type="HOGENOM" id="CLU_056788_1_4_3"/>
<dbReference type="Gene3D" id="1.10.10.10">
    <property type="entry name" value="Winged helix-like DNA-binding domain superfamily/Winged helix DNA-binding domain"/>
    <property type="match status" value="1"/>
</dbReference>
<evidence type="ECO:0000313" key="3">
    <source>
        <dbReference type="Proteomes" id="UP000034103"/>
    </source>
</evidence>
<dbReference type="Proteomes" id="UP000034103">
    <property type="component" value="Chromosome"/>
</dbReference>